<evidence type="ECO:0000313" key="2">
    <source>
        <dbReference type="EMBL" id="GFR50661.1"/>
    </source>
</evidence>
<evidence type="ECO:0000256" key="1">
    <source>
        <dbReference type="SAM" id="MobiDB-lite"/>
    </source>
</evidence>
<comment type="caution">
    <text evidence="2">The sequence shown here is derived from an EMBL/GenBank/DDBJ whole genome shotgun (WGS) entry which is preliminary data.</text>
</comment>
<gene>
    <name evidence="2" type="ORF">Agub_g12910</name>
</gene>
<proteinExistence type="predicted"/>
<feature type="region of interest" description="Disordered" evidence="1">
    <location>
        <begin position="20"/>
        <end position="47"/>
    </location>
</feature>
<dbReference type="PANTHER" id="PTHR35127:SF1">
    <property type="entry name" value="GENOME ASSEMBLY, CHROMOSOME: A10"/>
    <property type="match status" value="1"/>
</dbReference>
<feature type="region of interest" description="Disordered" evidence="1">
    <location>
        <begin position="184"/>
        <end position="207"/>
    </location>
</feature>
<sequence>MNSLTTRQAAVQGQRCCSAPASRTTPISLPHPGAACRHKSSRRTPAQDLSCQAAAGLSTYPLMERIAVGNGARTHTGTSTTSSGHTSRCSGASVGNSQTWLASCVRHIVASSAGQLGRVGPSLQLVFGRPSHEGNRHHFQAIPVSQEVADNPQSWTQFSNHVRSSSAVGLVLVRPISHPDQHCIYASAPSTSPKSRPSSSSSSASSSASSSSCCSHSSSSACSVPPATAPCAEPISPASAAAAGAFEGQVGDCCDNTPSSASSASSAEAPACSVAAQTGSTTCYFGLVVQGSCRSDADGCWVLKTTSAGDGVEAAAAGLCTCTHFSLTRVCKGQPLYEQLRDAWLV</sequence>
<feature type="compositionally biased region" description="Low complexity" evidence="1">
    <location>
        <begin position="186"/>
        <end position="207"/>
    </location>
</feature>
<dbReference type="Proteomes" id="UP001054857">
    <property type="component" value="Unassembled WGS sequence"/>
</dbReference>
<name>A0AAD3HRV8_9CHLO</name>
<accession>A0AAD3HRV8</accession>
<dbReference type="AlphaFoldDB" id="A0AAD3HRV8"/>
<keyword evidence="3" id="KW-1185">Reference proteome</keyword>
<evidence type="ECO:0000313" key="3">
    <source>
        <dbReference type="Proteomes" id="UP001054857"/>
    </source>
</evidence>
<protein>
    <submittedName>
        <fullName evidence="2">Uncharacterized protein</fullName>
    </submittedName>
</protein>
<dbReference type="PANTHER" id="PTHR35127">
    <property type="entry name" value="OS03G0736900 PROTEIN"/>
    <property type="match status" value="1"/>
</dbReference>
<dbReference type="EMBL" id="BMAR01000040">
    <property type="protein sequence ID" value="GFR50661.1"/>
    <property type="molecule type" value="Genomic_DNA"/>
</dbReference>
<organism evidence="2 3">
    <name type="scientific">Astrephomene gubernaculifera</name>
    <dbReference type="NCBI Taxonomy" id="47775"/>
    <lineage>
        <taxon>Eukaryota</taxon>
        <taxon>Viridiplantae</taxon>
        <taxon>Chlorophyta</taxon>
        <taxon>core chlorophytes</taxon>
        <taxon>Chlorophyceae</taxon>
        <taxon>CS clade</taxon>
        <taxon>Chlamydomonadales</taxon>
        <taxon>Astrephomenaceae</taxon>
        <taxon>Astrephomene</taxon>
    </lineage>
</organism>
<reference evidence="2 3" key="1">
    <citation type="journal article" date="2021" name="Sci. Rep.">
        <title>Genome sequencing of the multicellular alga Astrephomene provides insights into convergent evolution of germ-soma differentiation.</title>
        <authorList>
            <person name="Yamashita S."/>
            <person name="Yamamoto K."/>
            <person name="Matsuzaki R."/>
            <person name="Suzuki S."/>
            <person name="Yamaguchi H."/>
            <person name="Hirooka S."/>
            <person name="Minakuchi Y."/>
            <person name="Miyagishima S."/>
            <person name="Kawachi M."/>
            <person name="Toyoda A."/>
            <person name="Nozaki H."/>
        </authorList>
    </citation>
    <scope>NUCLEOTIDE SEQUENCE [LARGE SCALE GENOMIC DNA]</scope>
    <source>
        <strain evidence="2 3">NIES-4017</strain>
    </source>
</reference>